<comment type="caution">
    <text evidence="2">The sequence shown here is derived from an EMBL/GenBank/DDBJ whole genome shotgun (WGS) entry which is preliminary data.</text>
</comment>
<name>A0AAV4DR73_9GAST</name>
<feature type="compositionally biased region" description="Polar residues" evidence="1">
    <location>
        <begin position="66"/>
        <end position="118"/>
    </location>
</feature>
<reference evidence="2 3" key="1">
    <citation type="journal article" date="2021" name="Elife">
        <title>Chloroplast acquisition without the gene transfer in kleptoplastic sea slugs, Plakobranchus ocellatus.</title>
        <authorList>
            <person name="Maeda T."/>
            <person name="Takahashi S."/>
            <person name="Yoshida T."/>
            <person name="Shimamura S."/>
            <person name="Takaki Y."/>
            <person name="Nagai Y."/>
            <person name="Toyoda A."/>
            <person name="Suzuki Y."/>
            <person name="Arimoto A."/>
            <person name="Ishii H."/>
            <person name="Satoh N."/>
            <person name="Nishiyama T."/>
            <person name="Hasebe M."/>
            <person name="Maruyama T."/>
            <person name="Minagawa J."/>
            <person name="Obokata J."/>
            <person name="Shigenobu S."/>
        </authorList>
    </citation>
    <scope>NUCLEOTIDE SEQUENCE [LARGE SCALE GENOMIC DNA]</scope>
</reference>
<feature type="region of interest" description="Disordered" evidence="1">
    <location>
        <begin position="35"/>
        <end position="118"/>
    </location>
</feature>
<organism evidence="2 3">
    <name type="scientific">Plakobranchus ocellatus</name>
    <dbReference type="NCBI Taxonomy" id="259542"/>
    <lineage>
        <taxon>Eukaryota</taxon>
        <taxon>Metazoa</taxon>
        <taxon>Spiralia</taxon>
        <taxon>Lophotrochozoa</taxon>
        <taxon>Mollusca</taxon>
        <taxon>Gastropoda</taxon>
        <taxon>Heterobranchia</taxon>
        <taxon>Euthyneura</taxon>
        <taxon>Panpulmonata</taxon>
        <taxon>Sacoglossa</taxon>
        <taxon>Placobranchoidea</taxon>
        <taxon>Plakobranchidae</taxon>
        <taxon>Plakobranchus</taxon>
    </lineage>
</organism>
<evidence type="ECO:0000313" key="3">
    <source>
        <dbReference type="Proteomes" id="UP000735302"/>
    </source>
</evidence>
<dbReference type="EMBL" id="BLXT01008189">
    <property type="protein sequence ID" value="GFO46560.1"/>
    <property type="molecule type" value="Genomic_DNA"/>
</dbReference>
<protein>
    <submittedName>
        <fullName evidence="2">Uncharacterized protein</fullName>
    </submittedName>
</protein>
<sequence>MITRMSLRVTVRNTTTHRTVPPLLDPKTIIASLTSRANTELSNEESEHADSSMPDDDNNDPGYAPSTINKTHLTDNDSFTATENGFPTVTTRQNAPFTKSPVSRTSRSQDTDTNSPAL</sequence>
<keyword evidence="3" id="KW-1185">Reference proteome</keyword>
<dbReference type="Proteomes" id="UP000735302">
    <property type="component" value="Unassembled WGS sequence"/>
</dbReference>
<dbReference type="AlphaFoldDB" id="A0AAV4DR73"/>
<accession>A0AAV4DR73</accession>
<gene>
    <name evidence="2" type="ORF">PoB_007306500</name>
</gene>
<evidence type="ECO:0000256" key="1">
    <source>
        <dbReference type="SAM" id="MobiDB-lite"/>
    </source>
</evidence>
<proteinExistence type="predicted"/>
<evidence type="ECO:0000313" key="2">
    <source>
        <dbReference type="EMBL" id="GFO46560.1"/>
    </source>
</evidence>